<protein>
    <submittedName>
        <fullName evidence="1">Uncharacterized protein</fullName>
    </submittedName>
</protein>
<name>A0A5J5B4I9_9ASTE</name>
<reference evidence="1 2" key="1">
    <citation type="submission" date="2019-09" db="EMBL/GenBank/DDBJ databases">
        <title>A chromosome-level genome assembly of the Chinese tupelo Nyssa sinensis.</title>
        <authorList>
            <person name="Yang X."/>
            <person name="Kang M."/>
            <person name="Yang Y."/>
            <person name="Xiong H."/>
            <person name="Wang M."/>
            <person name="Zhang Z."/>
            <person name="Wang Z."/>
            <person name="Wu H."/>
            <person name="Ma T."/>
            <person name="Liu J."/>
            <person name="Xi Z."/>
        </authorList>
    </citation>
    <scope>NUCLEOTIDE SEQUENCE [LARGE SCALE GENOMIC DNA]</scope>
    <source>
        <strain evidence="1">J267</strain>
        <tissue evidence="1">Leaf</tissue>
    </source>
</reference>
<organism evidence="1 2">
    <name type="scientific">Nyssa sinensis</name>
    <dbReference type="NCBI Taxonomy" id="561372"/>
    <lineage>
        <taxon>Eukaryota</taxon>
        <taxon>Viridiplantae</taxon>
        <taxon>Streptophyta</taxon>
        <taxon>Embryophyta</taxon>
        <taxon>Tracheophyta</taxon>
        <taxon>Spermatophyta</taxon>
        <taxon>Magnoliopsida</taxon>
        <taxon>eudicotyledons</taxon>
        <taxon>Gunneridae</taxon>
        <taxon>Pentapetalae</taxon>
        <taxon>asterids</taxon>
        <taxon>Cornales</taxon>
        <taxon>Nyssaceae</taxon>
        <taxon>Nyssa</taxon>
    </lineage>
</organism>
<evidence type="ECO:0000313" key="2">
    <source>
        <dbReference type="Proteomes" id="UP000325577"/>
    </source>
</evidence>
<gene>
    <name evidence="1" type="ORF">F0562_029215</name>
</gene>
<dbReference type="EMBL" id="CM018039">
    <property type="protein sequence ID" value="KAA8536737.1"/>
    <property type="molecule type" value="Genomic_DNA"/>
</dbReference>
<proteinExistence type="predicted"/>
<evidence type="ECO:0000313" key="1">
    <source>
        <dbReference type="EMBL" id="KAA8536737.1"/>
    </source>
</evidence>
<accession>A0A5J5B4I9</accession>
<dbReference type="Proteomes" id="UP000325577">
    <property type="component" value="Linkage Group LG16"/>
</dbReference>
<dbReference type="AlphaFoldDB" id="A0A5J5B4I9"/>
<keyword evidence="2" id="KW-1185">Reference proteome</keyword>
<sequence length="156" mass="17749">MHIPRVEKTRFVPFLVNRKTKHVSILSSPARNWCMLFFLATACVVLLFSSSNSLAQEERGLPINALKALKAFLNKFLPTGIPKGFKFRKDTFEEIKKVTDFVSKVAEQECKEKGNGQYCLPAKNKCFQCKGPICKAFCSYDVVAKNFQKQCRICNN</sequence>